<dbReference type="CDD" id="cd06755">
    <property type="entry name" value="PDZ_RapGEF2_RapGEF6-like"/>
    <property type="match status" value="1"/>
</dbReference>
<feature type="region of interest" description="Disordered" evidence="4">
    <location>
        <begin position="1204"/>
        <end position="1235"/>
    </location>
</feature>
<evidence type="ECO:0000259" key="8">
    <source>
        <dbReference type="PROSITE" id="PS50200"/>
    </source>
</evidence>
<dbReference type="STRING" id="400727.A0A2T7PZL7"/>
<dbReference type="Gene3D" id="3.10.20.90">
    <property type="entry name" value="Phosphatidylinositol 3-kinase Catalytic Subunit, Chain A, domain 1"/>
    <property type="match status" value="1"/>
</dbReference>
<dbReference type="InterPro" id="IPR008937">
    <property type="entry name" value="Ras-like_GEF"/>
</dbReference>
<dbReference type="SUPFAM" id="SSF51206">
    <property type="entry name" value="cAMP-binding domain-like"/>
    <property type="match status" value="1"/>
</dbReference>
<dbReference type="PANTHER" id="PTHR23113:SF249">
    <property type="entry name" value="RAP GUANINE NUCLEOTIDE EXCHANGE FACTOR 6"/>
    <property type="match status" value="1"/>
</dbReference>
<dbReference type="GO" id="GO:0005085">
    <property type="term" value="F:guanyl-nucleotide exchange factor activity"/>
    <property type="evidence" value="ECO:0007669"/>
    <property type="project" value="UniProtKB-KW"/>
</dbReference>
<dbReference type="InterPro" id="IPR001478">
    <property type="entry name" value="PDZ"/>
</dbReference>
<dbReference type="InterPro" id="IPR000595">
    <property type="entry name" value="cNMP-bd_dom"/>
</dbReference>
<comment type="similarity">
    <text evidence="1">Belongs to the RAPGEF2 family.</text>
</comment>
<dbReference type="InterPro" id="IPR036034">
    <property type="entry name" value="PDZ_sf"/>
</dbReference>
<organism evidence="10 11">
    <name type="scientific">Pomacea canaliculata</name>
    <name type="common">Golden apple snail</name>
    <dbReference type="NCBI Taxonomy" id="400727"/>
    <lineage>
        <taxon>Eukaryota</taxon>
        <taxon>Metazoa</taxon>
        <taxon>Spiralia</taxon>
        <taxon>Lophotrochozoa</taxon>
        <taxon>Mollusca</taxon>
        <taxon>Gastropoda</taxon>
        <taxon>Caenogastropoda</taxon>
        <taxon>Architaenioglossa</taxon>
        <taxon>Ampullarioidea</taxon>
        <taxon>Ampullariidae</taxon>
        <taxon>Pomacea</taxon>
    </lineage>
</organism>
<feature type="domain" description="Ras-GEF" evidence="5">
    <location>
        <begin position="864"/>
        <end position="1110"/>
    </location>
</feature>
<feature type="region of interest" description="Disordered" evidence="4">
    <location>
        <begin position="1"/>
        <end position="27"/>
    </location>
</feature>
<dbReference type="OrthoDB" id="21144at2759"/>
<evidence type="ECO:0000313" key="11">
    <source>
        <dbReference type="Proteomes" id="UP000245119"/>
    </source>
</evidence>
<accession>A0A2T7PZL7</accession>
<dbReference type="Gene3D" id="1.10.840.10">
    <property type="entry name" value="Ras guanine-nucleotide exchange factors catalytic domain"/>
    <property type="match status" value="1"/>
</dbReference>
<dbReference type="Pfam" id="PF00595">
    <property type="entry name" value="PDZ"/>
    <property type="match status" value="1"/>
</dbReference>
<dbReference type="Pfam" id="PF00618">
    <property type="entry name" value="RasGEF_N"/>
    <property type="match status" value="1"/>
</dbReference>
<evidence type="ECO:0000259" key="9">
    <source>
        <dbReference type="PROSITE" id="PS50212"/>
    </source>
</evidence>
<dbReference type="InterPro" id="IPR000159">
    <property type="entry name" value="RA_dom"/>
</dbReference>
<dbReference type="InterPro" id="IPR014710">
    <property type="entry name" value="RmlC-like_jellyroll"/>
</dbReference>
<evidence type="ECO:0000256" key="3">
    <source>
        <dbReference type="PROSITE-ProRule" id="PRU00168"/>
    </source>
</evidence>
<dbReference type="AlphaFoldDB" id="A0A2T7PZL7"/>
<feature type="compositionally biased region" description="Low complexity" evidence="4">
    <location>
        <begin position="710"/>
        <end position="732"/>
    </location>
</feature>
<keyword evidence="2 3" id="KW-0344">Guanine-nucleotide releasing factor</keyword>
<evidence type="ECO:0000259" key="6">
    <source>
        <dbReference type="PROSITE" id="PS50042"/>
    </source>
</evidence>
<evidence type="ECO:0000256" key="4">
    <source>
        <dbReference type="SAM" id="MobiDB-lite"/>
    </source>
</evidence>
<dbReference type="Pfam" id="PF00788">
    <property type="entry name" value="RA"/>
    <property type="match status" value="1"/>
</dbReference>
<protein>
    <recommendedName>
        <fullName evidence="12">Rap guanine nucleotide exchange factor 2</fullName>
    </recommendedName>
</protein>
<feature type="domain" description="N-terminal Ras-GEF" evidence="9">
    <location>
        <begin position="418"/>
        <end position="532"/>
    </location>
</feature>
<feature type="domain" description="PDZ" evidence="7">
    <location>
        <begin position="536"/>
        <end position="607"/>
    </location>
</feature>
<dbReference type="Gene3D" id="2.30.42.10">
    <property type="match status" value="1"/>
</dbReference>
<dbReference type="SMART" id="SM00314">
    <property type="entry name" value="RA"/>
    <property type="match status" value="1"/>
</dbReference>
<dbReference type="PANTHER" id="PTHR23113">
    <property type="entry name" value="GUANINE NUCLEOTIDE EXCHANGE FACTOR"/>
    <property type="match status" value="1"/>
</dbReference>
<reference evidence="10 11" key="1">
    <citation type="submission" date="2018-04" db="EMBL/GenBank/DDBJ databases">
        <title>The genome of golden apple snail Pomacea canaliculata provides insight into stress tolerance and invasive adaptation.</title>
        <authorList>
            <person name="Liu C."/>
            <person name="Liu B."/>
            <person name="Ren Y."/>
            <person name="Zhang Y."/>
            <person name="Wang H."/>
            <person name="Li S."/>
            <person name="Jiang F."/>
            <person name="Yin L."/>
            <person name="Zhang G."/>
            <person name="Qian W."/>
            <person name="Fan W."/>
        </authorList>
    </citation>
    <scope>NUCLEOTIDE SEQUENCE [LARGE SCALE GENOMIC DNA]</scope>
    <source>
        <strain evidence="10">SZHN2017</strain>
        <tissue evidence="10">Muscle</tissue>
    </source>
</reference>
<dbReference type="CDD" id="cd06224">
    <property type="entry name" value="REM"/>
    <property type="match status" value="1"/>
</dbReference>
<gene>
    <name evidence="10" type="ORF">C0Q70_01486</name>
</gene>
<feature type="region of interest" description="Disordered" evidence="4">
    <location>
        <begin position="155"/>
        <end position="186"/>
    </location>
</feature>
<dbReference type="SMART" id="SM00147">
    <property type="entry name" value="RasGEF"/>
    <property type="match status" value="1"/>
</dbReference>
<comment type="caution">
    <text evidence="10">The sequence shown here is derived from an EMBL/GenBank/DDBJ whole genome shotgun (WGS) entry which is preliminary data.</text>
</comment>
<feature type="compositionally biased region" description="Low complexity" evidence="4">
    <location>
        <begin position="161"/>
        <end position="172"/>
    </location>
</feature>
<evidence type="ECO:0008006" key="12">
    <source>
        <dbReference type="Google" id="ProtNLM"/>
    </source>
</evidence>
<dbReference type="CDD" id="cd00155">
    <property type="entry name" value="RasGEF"/>
    <property type="match status" value="1"/>
</dbReference>
<dbReference type="PROSITE" id="PS50009">
    <property type="entry name" value="RASGEF_CAT"/>
    <property type="match status" value="1"/>
</dbReference>
<feature type="domain" description="Cyclic nucleotide-binding" evidence="6">
    <location>
        <begin position="287"/>
        <end position="352"/>
    </location>
</feature>
<dbReference type="InterPro" id="IPR023578">
    <property type="entry name" value="Ras_GEF_dom_sf"/>
</dbReference>
<dbReference type="Pfam" id="PF00617">
    <property type="entry name" value="RasGEF"/>
    <property type="match status" value="1"/>
</dbReference>
<dbReference type="Gene3D" id="2.60.120.10">
    <property type="entry name" value="Jelly Rolls"/>
    <property type="match status" value="1"/>
</dbReference>
<feature type="domain" description="Ras-associating" evidence="8">
    <location>
        <begin position="753"/>
        <end position="839"/>
    </location>
</feature>
<dbReference type="GO" id="GO:0016324">
    <property type="term" value="C:apical plasma membrane"/>
    <property type="evidence" value="ECO:0007669"/>
    <property type="project" value="TreeGrafter"/>
</dbReference>
<dbReference type="InterPro" id="IPR036964">
    <property type="entry name" value="RASGEF_cat_dom_sf"/>
</dbReference>
<feature type="region of interest" description="Disordered" evidence="4">
    <location>
        <begin position="1116"/>
        <end position="1136"/>
    </location>
</feature>
<dbReference type="PROSITE" id="PS50212">
    <property type="entry name" value="RASGEF_NTER"/>
    <property type="match status" value="1"/>
</dbReference>
<feature type="compositionally biased region" description="Acidic residues" evidence="4">
    <location>
        <begin position="1226"/>
        <end position="1235"/>
    </location>
</feature>
<evidence type="ECO:0000256" key="1">
    <source>
        <dbReference type="ARBA" id="ARBA00010829"/>
    </source>
</evidence>
<dbReference type="InterPro" id="IPR000651">
    <property type="entry name" value="Ras-like_Gua-exchang_fac_N"/>
</dbReference>
<dbReference type="SMART" id="SM00228">
    <property type="entry name" value="PDZ"/>
    <property type="match status" value="1"/>
</dbReference>
<evidence type="ECO:0000259" key="7">
    <source>
        <dbReference type="PROSITE" id="PS50106"/>
    </source>
</evidence>
<dbReference type="SUPFAM" id="SSF50156">
    <property type="entry name" value="PDZ domain-like"/>
    <property type="match status" value="1"/>
</dbReference>
<evidence type="ECO:0000313" key="10">
    <source>
        <dbReference type="EMBL" id="PVD38861.1"/>
    </source>
</evidence>
<dbReference type="InterPro" id="IPR018490">
    <property type="entry name" value="cNMP-bd_dom_sf"/>
</dbReference>
<dbReference type="SMART" id="SM00100">
    <property type="entry name" value="cNMP"/>
    <property type="match status" value="1"/>
</dbReference>
<dbReference type="GO" id="GO:0007265">
    <property type="term" value="P:Ras protein signal transduction"/>
    <property type="evidence" value="ECO:0007669"/>
    <property type="project" value="TreeGrafter"/>
</dbReference>
<dbReference type="CDD" id="cd00038">
    <property type="entry name" value="CAP_ED"/>
    <property type="match status" value="1"/>
</dbReference>
<dbReference type="Pfam" id="PF00027">
    <property type="entry name" value="cNMP_binding"/>
    <property type="match status" value="1"/>
</dbReference>
<feature type="compositionally biased region" description="Gly residues" evidence="4">
    <location>
        <begin position="7"/>
        <end position="16"/>
    </location>
</feature>
<keyword evidence="11" id="KW-1185">Reference proteome</keyword>
<dbReference type="PROSITE" id="PS50200">
    <property type="entry name" value="RA"/>
    <property type="match status" value="1"/>
</dbReference>
<dbReference type="SMART" id="SM00229">
    <property type="entry name" value="RasGEFN"/>
    <property type="match status" value="1"/>
</dbReference>
<sequence length="1235" mass="139300">MNQHAAPGGGGGGGWADGAMGPAVPFGGRQATESWTVREVGVFREEVAETWTVMHCFGKRSQGCARRTSECLTLEPSEMIAIDYPDVQAHKGGQRNTCSANLDRLLSPNLDPHLDLRTGIRRMNSDSVIEQLPVDGGGAVGLMLREPFLRHDQLMKRSSRASDTSSAYSGSDMMQSSLEDPDNPEADMSGLVESMVDSDDEEGYAESTEHYILLLSISYNSAADLRSRKFFIAAVFSHVIIITLKAISEERVYSNDDTVRDCLEKTASERTEDDIEILMEFMQHFRAFANMTQMTRRALCSVMVFAVVPREGTVVMKDGEELDSWSVILNGEVEITRPDGSVERLQMGDSFGITPTIEKLYHNGVMRTMVDDCQFVCIAQQDYYHILNQEKENTQRHEEQGQVVMVTEHRELEGGNRKGQIVIRGTPARLMQHLVEDHSAIDPTYVEDFLLTYRTFLDGPIHLANSLLHWFDNPSYRPRVTRVVLFWVNNHFNDFETDPAMCEFLEHFECLLEQERMVGQMSLLNMACTAKAKVRTVTLMRTARDEILHFSILGGQERGHGIFITKVDKGSKAAEVGLKRGDQILEVNGTKFQQIYYNKALEILRGSTHLCISVKSNLQDFKEMLRSAEKNTPRKVKRDEAGLPPAAHHRLSAPDLEVTLSFITTEKEKKPERKGFFGLGTKPRIKKALEKMNILPKMNGNINHSDESLYSKPSRKSSSSSSSSTTGFSNHLSASNPDISSLTLGVDDRSDYPEHVVKVYRADQSFKFLLIHKETTAKEVVMLALQEFGITESSCNFSLCEVTVESEMFIKRRRLPDQLANLPDRLNLNSRYYIKNNLSTDPLIPDEMIGELLKESQISLLQLNPAELAWQLTLEDFKVFREIEPTEYVDELFELNSKYGCPMIQKFAELVNREMFWVVTEVCSEPNLVRRMKMLKHFIKIAKFCKDYKNFNSMFAIMSGLRHGSVSRLRSTWEKLPNKYLKMFEDLETLMDPSRNMAKYRNLLNSDHVQPPVKLRMIAKEIRHIGTMCSARYDVSNMLLSTHGNFSSSLVSGMATLKRTKNRRASTVPNPKKMYEEAQMVRKVRSYLSTMPVNTNEDQLAEMSISVNLQVTRKRDVSPGINNSSPNLEDKRAIPPGPKFDKVSDLYLPLVYGSLGSMEVCMDNDSGCAGMGSTLTLKSGASYSPAVDHQVPFPYHHPGVPVSQHRPPLPTYSVAMNNTPRAPIADPEEEQVSAV</sequence>
<dbReference type="PROSITE" id="PS50106">
    <property type="entry name" value="PDZ"/>
    <property type="match status" value="1"/>
</dbReference>
<dbReference type="InterPro" id="IPR029071">
    <property type="entry name" value="Ubiquitin-like_domsf"/>
</dbReference>
<dbReference type="SUPFAM" id="SSF54236">
    <property type="entry name" value="Ubiquitin-like"/>
    <property type="match status" value="1"/>
</dbReference>
<dbReference type="SUPFAM" id="SSF48366">
    <property type="entry name" value="Ras GEF"/>
    <property type="match status" value="1"/>
</dbReference>
<name>A0A2T7PZL7_POMCA</name>
<feature type="region of interest" description="Disordered" evidence="4">
    <location>
        <begin position="696"/>
        <end position="732"/>
    </location>
</feature>
<dbReference type="Proteomes" id="UP000245119">
    <property type="component" value="Linkage Group LG1"/>
</dbReference>
<dbReference type="InterPro" id="IPR001895">
    <property type="entry name" value="RASGEF_cat_dom"/>
</dbReference>
<dbReference type="CDD" id="cd01785">
    <property type="entry name" value="RA_PDZ-GEF1"/>
    <property type="match status" value="1"/>
</dbReference>
<dbReference type="PROSITE" id="PS50042">
    <property type="entry name" value="CNMP_BINDING_3"/>
    <property type="match status" value="1"/>
</dbReference>
<dbReference type="Gene3D" id="1.20.870.10">
    <property type="entry name" value="Son of sevenless (SoS) protein Chain: S domain 1"/>
    <property type="match status" value="1"/>
</dbReference>
<evidence type="ECO:0000256" key="2">
    <source>
        <dbReference type="ARBA" id="ARBA00022658"/>
    </source>
</evidence>
<evidence type="ECO:0000259" key="5">
    <source>
        <dbReference type="PROSITE" id="PS50009"/>
    </source>
</evidence>
<proteinExistence type="inferred from homology"/>
<dbReference type="EMBL" id="PZQS01000001">
    <property type="protein sequence ID" value="PVD38861.1"/>
    <property type="molecule type" value="Genomic_DNA"/>
</dbReference>